<comment type="similarity">
    <text evidence="2 5">Belongs to the proline oxidase family.</text>
</comment>
<dbReference type="Gene3D" id="1.10.238.10">
    <property type="entry name" value="EF-hand"/>
    <property type="match status" value="1"/>
</dbReference>
<comment type="cofactor">
    <cofactor evidence="5">
        <name>FAD</name>
        <dbReference type="ChEBI" id="CHEBI:57692"/>
    </cofactor>
</comment>
<evidence type="ECO:0000313" key="8">
    <source>
        <dbReference type="EnsemblMetazoa" id="G20421.1:cds"/>
    </source>
</evidence>
<organism evidence="8 9">
    <name type="scientific">Magallana gigas</name>
    <name type="common">Pacific oyster</name>
    <name type="synonym">Crassostrea gigas</name>
    <dbReference type="NCBI Taxonomy" id="29159"/>
    <lineage>
        <taxon>Eukaryota</taxon>
        <taxon>Metazoa</taxon>
        <taxon>Spiralia</taxon>
        <taxon>Lophotrochozoa</taxon>
        <taxon>Mollusca</taxon>
        <taxon>Bivalvia</taxon>
        <taxon>Autobranchia</taxon>
        <taxon>Pteriomorphia</taxon>
        <taxon>Ostreida</taxon>
        <taxon>Ostreoidea</taxon>
        <taxon>Ostreidae</taxon>
        <taxon>Magallana</taxon>
    </lineage>
</organism>
<dbReference type="EnsemblMetazoa" id="G20421.1">
    <property type="protein sequence ID" value="G20421.1:cds"/>
    <property type="gene ID" value="G20421"/>
</dbReference>
<evidence type="ECO:0000256" key="3">
    <source>
        <dbReference type="ARBA" id="ARBA00023002"/>
    </source>
</evidence>
<keyword evidence="3 5" id="KW-0560">Oxidoreductase</keyword>
<dbReference type="PANTHER" id="PTHR13914:SF0">
    <property type="entry name" value="PROLINE DEHYDROGENASE 1, MITOCHONDRIAL"/>
    <property type="match status" value="1"/>
</dbReference>
<proteinExistence type="inferred from homology"/>
<dbReference type="Gene3D" id="3.20.20.220">
    <property type="match status" value="2"/>
</dbReference>
<comment type="pathway">
    <text evidence="1">Amino-acid degradation; L-proline degradation into L-glutamate; L-glutamate from L-proline: step 1/2.</text>
</comment>
<dbReference type="SUPFAM" id="SSF47473">
    <property type="entry name" value="EF-hand"/>
    <property type="match status" value="1"/>
</dbReference>
<dbReference type="FunFam" id="3.20.20.220:FF:000012">
    <property type="entry name" value="Proline dehydrogenase"/>
    <property type="match status" value="1"/>
</dbReference>
<evidence type="ECO:0000256" key="1">
    <source>
        <dbReference type="ARBA" id="ARBA00004739"/>
    </source>
</evidence>
<dbReference type="Pfam" id="PF01619">
    <property type="entry name" value="Pro_dh"/>
    <property type="match status" value="1"/>
</dbReference>
<accession>A0A8W8JPY7</accession>
<dbReference type="AlphaFoldDB" id="A0A8W8JPY7"/>
<dbReference type="InterPro" id="IPR029041">
    <property type="entry name" value="FAD-linked_oxidoreductase-like"/>
</dbReference>
<dbReference type="PANTHER" id="PTHR13914">
    <property type="entry name" value="PROLINE OXIDASE"/>
    <property type="match status" value="1"/>
</dbReference>
<dbReference type="Proteomes" id="UP000005408">
    <property type="component" value="Unassembled WGS sequence"/>
</dbReference>
<dbReference type="InterPro" id="IPR002872">
    <property type="entry name" value="Proline_DH_dom"/>
</dbReference>
<evidence type="ECO:0000256" key="4">
    <source>
        <dbReference type="ARBA" id="ARBA00023062"/>
    </source>
</evidence>
<comment type="catalytic activity">
    <reaction evidence="5">
        <text>L-proline + a quinone = (S)-1-pyrroline-5-carboxylate + a quinol + H(+)</text>
        <dbReference type="Rhea" id="RHEA:23784"/>
        <dbReference type="ChEBI" id="CHEBI:15378"/>
        <dbReference type="ChEBI" id="CHEBI:17388"/>
        <dbReference type="ChEBI" id="CHEBI:24646"/>
        <dbReference type="ChEBI" id="CHEBI:60039"/>
        <dbReference type="ChEBI" id="CHEBI:132124"/>
        <dbReference type="EC" id="1.5.5.2"/>
    </reaction>
</comment>
<keyword evidence="5" id="KW-0285">Flavoprotein</keyword>
<keyword evidence="9" id="KW-1185">Reference proteome</keyword>
<keyword evidence="5" id="KW-0274">FAD</keyword>
<dbReference type="GO" id="GO:0010133">
    <property type="term" value="P:L-proline catabolic process to L-glutamate"/>
    <property type="evidence" value="ECO:0007669"/>
    <property type="project" value="TreeGrafter"/>
</dbReference>
<name>A0A8W8JPY7_MAGGI</name>
<dbReference type="InterPro" id="IPR015659">
    <property type="entry name" value="Proline_oxidase"/>
</dbReference>
<reference evidence="8" key="1">
    <citation type="submission" date="2022-08" db="UniProtKB">
        <authorList>
            <consortium name="EnsemblMetazoa"/>
        </authorList>
    </citation>
    <scope>IDENTIFICATION</scope>
    <source>
        <strain evidence="8">05x7-T-G4-1.051#20</strain>
    </source>
</reference>
<protein>
    <recommendedName>
        <fullName evidence="5">Proline dehydrogenase</fullName>
        <ecNumber evidence="5">1.5.5.2</ecNumber>
    </recommendedName>
</protein>
<feature type="domain" description="Proline dehydrogenase" evidence="7">
    <location>
        <begin position="356"/>
        <end position="596"/>
    </location>
</feature>
<evidence type="ECO:0000259" key="7">
    <source>
        <dbReference type="Pfam" id="PF01619"/>
    </source>
</evidence>
<dbReference type="GO" id="GO:0071949">
    <property type="term" value="F:FAD binding"/>
    <property type="evidence" value="ECO:0007669"/>
    <property type="project" value="TreeGrafter"/>
</dbReference>
<feature type="region of interest" description="Disordered" evidence="6">
    <location>
        <begin position="43"/>
        <end position="63"/>
    </location>
</feature>
<feature type="region of interest" description="Disordered" evidence="6">
    <location>
        <begin position="178"/>
        <end position="200"/>
    </location>
</feature>
<evidence type="ECO:0000256" key="6">
    <source>
        <dbReference type="SAM" id="MobiDB-lite"/>
    </source>
</evidence>
<sequence>MAAMLRSTLIRNFSPHLRILEGKYVQLQFSHLGRSKFTSTQRLNQESVTAGGTSNIEHDNSTREHPMPVLDLSFNSAKEAYRSKTTPELLRALFVFNMCSIPFLVNNNKIILKWSRKVLGKKLFCNIMKATFYGHFVAGEDQITIRPVVNNNRKFGVKSILDYSVEEDLSAKEAKEAELKSCAPPDLEPLSAQGPSDESPDALRFQAHEEFLDRREGVVSARTYFYEDEAKCDENLQTFKDCIDAVAGAVSDGSGFIAIKMTALGRPQFLLELSEVITSWRNFFEKFARDKTKFSEEDFKTTLNDFGVQVTRDDRKRWFALLDVTCDGEVDLLDWDNLLDMNTQMGRHLVVPNVKTGELQPLVASLQVEEEEQLNQMLSRLNEIAEYAIKKNVRVMVDAEQTYFQPAISRLTIEMMRKFNKEKSVIFNTYQCYLKKAFTSVTHDLELSKREDFYFGAKIVRGAYMEQERERAATIGYEDPIQPTFNSTTHSYHSVMEEIMTQINHRPKGRIAVMVASHNEDTVRFCVEKMKDNSIGPQDRLICYGQLFGMCDHISFPLGQAEYSVYKYVPYGPVEEVLPYLSRRAMENRGVLKKVKKEKRLLWQELRRRLKSGELRYNPMKISA</sequence>
<dbReference type="InterPro" id="IPR011992">
    <property type="entry name" value="EF-hand-dom_pair"/>
</dbReference>
<evidence type="ECO:0000313" key="9">
    <source>
        <dbReference type="Proteomes" id="UP000005408"/>
    </source>
</evidence>
<dbReference type="SUPFAM" id="SSF51730">
    <property type="entry name" value="FAD-linked oxidoreductase"/>
    <property type="match status" value="1"/>
</dbReference>
<comment type="function">
    <text evidence="5">Converts proline to delta-1-pyrroline-5-carboxylate.</text>
</comment>
<dbReference type="EC" id="1.5.5.2" evidence="5"/>
<evidence type="ECO:0000256" key="5">
    <source>
        <dbReference type="RuleBase" id="RU364054"/>
    </source>
</evidence>
<keyword evidence="4 5" id="KW-0642">Proline metabolism</keyword>
<dbReference type="GO" id="GO:0004657">
    <property type="term" value="F:proline dehydrogenase activity"/>
    <property type="evidence" value="ECO:0007669"/>
    <property type="project" value="UniProtKB-EC"/>
</dbReference>
<feature type="compositionally biased region" description="Polar residues" evidence="6">
    <location>
        <begin position="43"/>
        <end position="55"/>
    </location>
</feature>
<evidence type="ECO:0000256" key="2">
    <source>
        <dbReference type="ARBA" id="ARBA00005869"/>
    </source>
</evidence>
<dbReference type="GO" id="GO:0005739">
    <property type="term" value="C:mitochondrion"/>
    <property type="evidence" value="ECO:0007669"/>
    <property type="project" value="TreeGrafter"/>
</dbReference>